<evidence type="ECO:0000313" key="3">
    <source>
        <dbReference type="Proteomes" id="UP001642487"/>
    </source>
</evidence>
<organism evidence="2 3">
    <name type="scientific">Citrullus colocynthis</name>
    <name type="common">colocynth</name>
    <dbReference type="NCBI Taxonomy" id="252529"/>
    <lineage>
        <taxon>Eukaryota</taxon>
        <taxon>Viridiplantae</taxon>
        <taxon>Streptophyta</taxon>
        <taxon>Embryophyta</taxon>
        <taxon>Tracheophyta</taxon>
        <taxon>Spermatophyta</taxon>
        <taxon>Magnoliopsida</taxon>
        <taxon>eudicotyledons</taxon>
        <taxon>Gunneridae</taxon>
        <taxon>Pentapetalae</taxon>
        <taxon>rosids</taxon>
        <taxon>fabids</taxon>
        <taxon>Cucurbitales</taxon>
        <taxon>Cucurbitaceae</taxon>
        <taxon>Benincaseae</taxon>
        <taxon>Citrullus</taxon>
    </lineage>
</organism>
<keyword evidence="3" id="KW-1185">Reference proteome</keyword>
<evidence type="ECO:0000313" key="2">
    <source>
        <dbReference type="EMBL" id="CAK9319779.1"/>
    </source>
</evidence>
<name>A0ABP0YHB8_9ROSI</name>
<protein>
    <submittedName>
        <fullName evidence="2">Uncharacterized protein</fullName>
    </submittedName>
</protein>
<evidence type="ECO:0000256" key="1">
    <source>
        <dbReference type="SAM" id="MobiDB-lite"/>
    </source>
</evidence>
<dbReference type="EMBL" id="OZ021738">
    <property type="protein sequence ID" value="CAK9319779.1"/>
    <property type="molecule type" value="Genomic_DNA"/>
</dbReference>
<accession>A0ABP0YHB8</accession>
<proteinExistence type="predicted"/>
<dbReference type="Proteomes" id="UP001642487">
    <property type="component" value="Chromosome 4"/>
</dbReference>
<sequence length="85" mass="9615">MPIRTHLHLAEKKGNKKKRKRRPFTIIDFPHFSCLPPFYSLAPPPPPSSELSLSTVFSGHIVALIFQNPTSTFQSSNPQNIHFCS</sequence>
<reference evidence="2 3" key="1">
    <citation type="submission" date="2024-03" db="EMBL/GenBank/DDBJ databases">
        <authorList>
            <person name="Gkanogiannis A."/>
            <person name="Becerra Lopez-Lavalle L."/>
        </authorList>
    </citation>
    <scope>NUCLEOTIDE SEQUENCE [LARGE SCALE GENOMIC DNA]</scope>
</reference>
<feature type="region of interest" description="Disordered" evidence="1">
    <location>
        <begin position="1"/>
        <end position="20"/>
    </location>
</feature>
<gene>
    <name evidence="2" type="ORF">CITCOLO1_LOCUS11796</name>
</gene>